<dbReference type="KEGG" id="mlr:MELLADRAFT_61731"/>
<dbReference type="HOGENOM" id="CLU_049635_0_0_1"/>
<dbReference type="Proteomes" id="UP000001072">
    <property type="component" value="Unassembled WGS sequence"/>
</dbReference>
<dbReference type="InParanoid" id="F4RGC5"/>
<dbReference type="GeneID" id="18929781"/>
<keyword evidence="2" id="KW-1185">Reference proteome</keyword>
<organism evidence="2">
    <name type="scientific">Melampsora larici-populina (strain 98AG31 / pathotype 3-4-7)</name>
    <name type="common">Poplar leaf rust fungus</name>
    <dbReference type="NCBI Taxonomy" id="747676"/>
    <lineage>
        <taxon>Eukaryota</taxon>
        <taxon>Fungi</taxon>
        <taxon>Dikarya</taxon>
        <taxon>Basidiomycota</taxon>
        <taxon>Pucciniomycotina</taxon>
        <taxon>Pucciniomycetes</taxon>
        <taxon>Pucciniales</taxon>
        <taxon>Melampsoraceae</taxon>
        <taxon>Melampsora</taxon>
    </lineage>
</organism>
<gene>
    <name evidence="1" type="ORF">MELLADRAFT_61731</name>
</gene>
<protein>
    <submittedName>
        <fullName evidence="1">Uncharacterized protein</fullName>
    </submittedName>
</protein>
<dbReference type="AlphaFoldDB" id="F4RGC5"/>
<dbReference type="EMBL" id="GL883100">
    <property type="protein sequence ID" value="EGG08685.1"/>
    <property type="molecule type" value="Genomic_DNA"/>
</dbReference>
<reference evidence="2" key="1">
    <citation type="journal article" date="2011" name="Proc. Natl. Acad. Sci. U.S.A.">
        <title>Obligate biotrophy features unraveled by the genomic analysis of rust fungi.</title>
        <authorList>
            <person name="Duplessis S."/>
            <person name="Cuomo C.A."/>
            <person name="Lin Y.-C."/>
            <person name="Aerts A."/>
            <person name="Tisserant E."/>
            <person name="Veneault-Fourrey C."/>
            <person name="Joly D.L."/>
            <person name="Hacquard S."/>
            <person name="Amselem J."/>
            <person name="Cantarel B.L."/>
            <person name="Chiu R."/>
            <person name="Coutinho P.M."/>
            <person name="Feau N."/>
            <person name="Field M."/>
            <person name="Frey P."/>
            <person name="Gelhaye E."/>
            <person name="Goldberg J."/>
            <person name="Grabherr M.G."/>
            <person name="Kodira C.D."/>
            <person name="Kohler A."/>
            <person name="Kuees U."/>
            <person name="Lindquist E.A."/>
            <person name="Lucas S.M."/>
            <person name="Mago R."/>
            <person name="Mauceli E."/>
            <person name="Morin E."/>
            <person name="Murat C."/>
            <person name="Pangilinan J.L."/>
            <person name="Park R."/>
            <person name="Pearson M."/>
            <person name="Quesneville H."/>
            <person name="Rouhier N."/>
            <person name="Sakthikumar S."/>
            <person name="Salamov A.A."/>
            <person name="Schmutz J."/>
            <person name="Selles B."/>
            <person name="Shapiro H."/>
            <person name="Tanguay P."/>
            <person name="Tuskan G.A."/>
            <person name="Henrissat B."/>
            <person name="Van de Peer Y."/>
            <person name="Rouze P."/>
            <person name="Ellis J.G."/>
            <person name="Dodds P.N."/>
            <person name="Schein J.E."/>
            <person name="Zhong S."/>
            <person name="Hamelin R.C."/>
            <person name="Grigoriev I.V."/>
            <person name="Szabo L.J."/>
            <person name="Martin F."/>
        </authorList>
    </citation>
    <scope>NUCLEOTIDE SEQUENCE [LARGE SCALE GENOMIC DNA]</scope>
    <source>
        <strain evidence="2">98AG31 / pathotype 3-4-7</strain>
    </source>
</reference>
<evidence type="ECO:0000313" key="2">
    <source>
        <dbReference type="Proteomes" id="UP000001072"/>
    </source>
</evidence>
<dbReference type="VEuPathDB" id="FungiDB:MELLADRAFT_61731"/>
<evidence type="ECO:0000313" key="1">
    <source>
        <dbReference type="EMBL" id="EGG08685.1"/>
    </source>
</evidence>
<name>F4RGC5_MELLP</name>
<dbReference type="RefSeq" id="XP_007408271.1">
    <property type="nucleotide sequence ID" value="XM_007408209.1"/>
</dbReference>
<sequence length="454" mass="51902">MVKNHVGTTQGRFRNLAVYLKFDQPNIIIDKMTLEDEHHVHNPLCRPAEHAYRTDCPHEFCLPKRKTKTAVEASPTGQSSTSIEAQEPAVDELIVHISSLVYEMYSEWTMAWEFGIQAEGEFQVISEATVTPCSDPVEWKTITVGKAIDTQRLIRGPALFSDAALEFTVTWSCQEKTPLLNVLQSKLNVLETAMSQMETTVIEPSKSPSIDITHLVFRSKHRGVSKHMYVQSHILTQFEYFERCHSEEYSETQNMDQGKRKRDGTKSLSELLYSSRDNSDDGWDSDSDNVEPKKVLILILSVIDPLVEERIKPLLTMQSAEPGRPRSLKEHRARWPEWAEAHCIPHTVVPGFKTLTSAKSMYRIADMLIIPDLKAICHKQIIDSLDVKSVFREVKSPTFQLHQELRVEAYKFTRNNWKAYGPLTIIRFVTNLLPEEARLVFFHILDGLAPENPS</sequence>
<accession>F4RGC5</accession>
<proteinExistence type="predicted"/>
<dbReference type="OrthoDB" id="6359816at2759"/>